<feature type="region of interest" description="Disordered" evidence="1">
    <location>
        <begin position="219"/>
        <end position="249"/>
    </location>
</feature>
<sequence>MDLDSSIRIEQAGNTTAISDQCFVTITFLHDKDCLGRFMPRFYKRLTVQQDSISLTRAGWKAAFNDEGFSSAAILRAVKVTWVQWSLCLADVDVDNNEGLHILYIARMDHPEHPSMHAIPQTIQTDLTMYWVVIRETRNSKGFVHSSCMIRPFFIHWTEAEERRVIVDIAQKESLVDRITCRRKAMDVPRGILDPRNEDLGGVLAKIAVCSTMVGVQASEGSTSGDEEWRERELSSDSQGCSRVGGVRTDDEDGGWCEDDLHVMVVLWMNAYPSKMLASDLCSALSFNPVNNALLGDHSEDWYLHPITQTVGAGSLGELQIWGIWRRWSQEEESQWEVDWLVVGEDVEFEIVVESLMCAGMGGGRGVLPGVVISRTATHKAHPIKLQHQPHHYWPYPFVPSYTTYKGDESSS</sequence>
<proteinExistence type="predicted"/>
<dbReference type="RefSeq" id="XP_060321854.1">
    <property type="nucleotide sequence ID" value="XM_060470603.1"/>
</dbReference>
<dbReference type="GeneID" id="85354151"/>
<evidence type="ECO:0000256" key="1">
    <source>
        <dbReference type="SAM" id="MobiDB-lite"/>
    </source>
</evidence>
<organism evidence="2 3">
    <name type="scientific">Armillaria tabescens</name>
    <name type="common">Ringless honey mushroom</name>
    <name type="synonym">Agaricus tabescens</name>
    <dbReference type="NCBI Taxonomy" id="1929756"/>
    <lineage>
        <taxon>Eukaryota</taxon>
        <taxon>Fungi</taxon>
        <taxon>Dikarya</taxon>
        <taxon>Basidiomycota</taxon>
        <taxon>Agaricomycotina</taxon>
        <taxon>Agaricomycetes</taxon>
        <taxon>Agaricomycetidae</taxon>
        <taxon>Agaricales</taxon>
        <taxon>Marasmiineae</taxon>
        <taxon>Physalacriaceae</taxon>
        <taxon>Desarmillaria</taxon>
    </lineage>
</organism>
<comment type="caution">
    <text evidence="2">The sequence shown here is derived from an EMBL/GenBank/DDBJ whole genome shotgun (WGS) entry which is preliminary data.</text>
</comment>
<gene>
    <name evidence="2" type="ORF">EV420DRAFT_1488277</name>
</gene>
<name>A0AA39J469_ARMTA</name>
<dbReference type="Proteomes" id="UP001175211">
    <property type="component" value="Unassembled WGS sequence"/>
</dbReference>
<protein>
    <submittedName>
        <fullName evidence="2">Uncharacterized protein</fullName>
    </submittedName>
</protein>
<dbReference type="EMBL" id="JAUEPS010000164">
    <property type="protein sequence ID" value="KAK0434997.1"/>
    <property type="molecule type" value="Genomic_DNA"/>
</dbReference>
<dbReference type="AlphaFoldDB" id="A0AA39J469"/>
<keyword evidence="3" id="KW-1185">Reference proteome</keyword>
<evidence type="ECO:0000313" key="2">
    <source>
        <dbReference type="EMBL" id="KAK0434997.1"/>
    </source>
</evidence>
<evidence type="ECO:0000313" key="3">
    <source>
        <dbReference type="Proteomes" id="UP001175211"/>
    </source>
</evidence>
<accession>A0AA39J469</accession>
<reference evidence="2" key="1">
    <citation type="submission" date="2023-06" db="EMBL/GenBank/DDBJ databases">
        <authorList>
            <consortium name="Lawrence Berkeley National Laboratory"/>
            <person name="Ahrendt S."/>
            <person name="Sahu N."/>
            <person name="Indic B."/>
            <person name="Wong-Bajracharya J."/>
            <person name="Merenyi Z."/>
            <person name="Ke H.-M."/>
            <person name="Monk M."/>
            <person name="Kocsube S."/>
            <person name="Drula E."/>
            <person name="Lipzen A."/>
            <person name="Balint B."/>
            <person name="Henrissat B."/>
            <person name="Andreopoulos B."/>
            <person name="Martin F.M."/>
            <person name="Harder C.B."/>
            <person name="Rigling D."/>
            <person name="Ford K.L."/>
            <person name="Foster G.D."/>
            <person name="Pangilinan J."/>
            <person name="Papanicolaou A."/>
            <person name="Barry K."/>
            <person name="LaButti K."/>
            <person name="Viragh M."/>
            <person name="Koriabine M."/>
            <person name="Yan M."/>
            <person name="Riley R."/>
            <person name="Champramary S."/>
            <person name="Plett K.L."/>
            <person name="Tsai I.J."/>
            <person name="Slot J."/>
            <person name="Sipos G."/>
            <person name="Plett J."/>
            <person name="Nagy L.G."/>
            <person name="Grigoriev I.V."/>
        </authorList>
    </citation>
    <scope>NUCLEOTIDE SEQUENCE</scope>
    <source>
        <strain evidence="2">CCBAS 213</strain>
    </source>
</reference>